<dbReference type="PANTHER" id="PTHR33112">
    <property type="entry name" value="DOMAIN PROTEIN, PUTATIVE-RELATED"/>
    <property type="match status" value="1"/>
</dbReference>
<organism evidence="2 3">
    <name type="scientific">Amylocarpus encephaloides</name>
    <dbReference type="NCBI Taxonomy" id="45428"/>
    <lineage>
        <taxon>Eukaryota</taxon>
        <taxon>Fungi</taxon>
        <taxon>Dikarya</taxon>
        <taxon>Ascomycota</taxon>
        <taxon>Pezizomycotina</taxon>
        <taxon>Leotiomycetes</taxon>
        <taxon>Helotiales</taxon>
        <taxon>Helotiales incertae sedis</taxon>
        <taxon>Amylocarpus</taxon>
    </lineage>
</organism>
<proteinExistence type="predicted"/>
<feature type="domain" description="Heterokaryon incompatibility" evidence="1">
    <location>
        <begin position="240"/>
        <end position="390"/>
    </location>
</feature>
<comment type="caution">
    <text evidence="2">The sequence shown here is derived from an EMBL/GenBank/DDBJ whole genome shotgun (WGS) entry which is preliminary data.</text>
</comment>
<dbReference type="PANTHER" id="PTHR33112:SF8">
    <property type="entry name" value="HETEROKARYON INCOMPATIBILITY DOMAIN-CONTAINING PROTEIN"/>
    <property type="match status" value="1"/>
</dbReference>
<evidence type="ECO:0000313" key="2">
    <source>
        <dbReference type="EMBL" id="KAG9238443.1"/>
    </source>
</evidence>
<dbReference type="Pfam" id="PF06985">
    <property type="entry name" value="HET"/>
    <property type="match status" value="1"/>
</dbReference>
<keyword evidence="3" id="KW-1185">Reference proteome</keyword>
<dbReference type="EMBL" id="MU251370">
    <property type="protein sequence ID" value="KAG9238443.1"/>
    <property type="molecule type" value="Genomic_DNA"/>
</dbReference>
<gene>
    <name evidence="2" type="ORF">BJ875DRAFT_48589</name>
</gene>
<evidence type="ECO:0000259" key="1">
    <source>
        <dbReference type="Pfam" id="PF06985"/>
    </source>
</evidence>
<evidence type="ECO:0000313" key="3">
    <source>
        <dbReference type="Proteomes" id="UP000824998"/>
    </source>
</evidence>
<dbReference type="OrthoDB" id="5347061at2759"/>
<protein>
    <submittedName>
        <fullName evidence="2">Heterokaryon incompatibility protein-domain-containing protein</fullName>
    </submittedName>
</protein>
<dbReference type="Proteomes" id="UP000824998">
    <property type="component" value="Unassembled WGS sequence"/>
</dbReference>
<dbReference type="AlphaFoldDB" id="A0A9P7YST9"/>
<name>A0A9P7YST9_9HELO</name>
<accession>A0A9P7YST9</accession>
<reference evidence="2" key="1">
    <citation type="journal article" date="2021" name="IMA Fungus">
        <title>Genomic characterization of three marine fungi, including Emericellopsis atlantica sp. nov. with signatures of a generalist lifestyle and marine biomass degradation.</title>
        <authorList>
            <person name="Hagestad O.C."/>
            <person name="Hou L."/>
            <person name="Andersen J.H."/>
            <person name="Hansen E.H."/>
            <person name="Altermark B."/>
            <person name="Li C."/>
            <person name="Kuhnert E."/>
            <person name="Cox R.J."/>
            <person name="Crous P.W."/>
            <person name="Spatafora J.W."/>
            <person name="Lail K."/>
            <person name="Amirebrahimi M."/>
            <person name="Lipzen A."/>
            <person name="Pangilinan J."/>
            <person name="Andreopoulos W."/>
            <person name="Hayes R.D."/>
            <person name="Ng V."/>
            <person name="Grigoriev I.V."/>
            <person name="Jackson S.A."/>
            <person name="Sutton T.D.S."/>
            <person name="Dobson A.D.W."/>
            <person name="Rama T."/>
        </authorList>
    </citation>
    <scope>NUCLEOTIDE SEQUENCE</scope>
    <source>
        <strain evidence="2">TRa018bII</strain>
    </source>
</reference>
<sequence length="842" mass="95179">MSLVTIMSITLCEICQRFDVRQLLLESAKQKTVPKRSALSGNLVDVDSKFFSKFYSTFVDWRAGLPDFYPHQPSLKGLEASAGEGCNLCTLIWNTWSANPVAGSPADKWLDENGQGQLYIGTSESNTTNLDHPNIMITQRPSDSSPRTLCSFEAYTTCNGLPQKECDYVGRSISQNSGTVECGEIGQDWYQDCLSNHPHCGPVRRQEPRRPPNRLIDVGCQTPSSHPFLDDGPKSAECSWAALSYCWGGASEFKLVDSMTKRLREGIPLEEFPPTLRDAIKITRNLKIQYLWIDALCIKQDSESDWNLEASRMRDVYAGATITIVAAGSPSTYAGIFAERATHVEDRTPCALPWGLGSSSEIVMLRRPFQNSTKLIYSDILNSRGWTLQEGLLSSRTLSYGKDQMVWQCSQYRLCENGHKEALSSQYDSKDLFHGEKSKAATRGLLSLQQNLAFSMYHMVPMIRNQVARFGLLEWWWMRHRSMGSVMQYDYLGVDPYDRWAEIIRQFSTRQLSFEKDVLPALSGIAREFSSITKDTYCAGMWKSQLDSSILWQRDAIFTKPSKELHAWEMVPTNFDMRKPEIYRAPSWSWASINGGEVELGYASLGISRSIAAIVKIHIENQTQDPFSSIKSGYMVVKGSLFLLDDLSKGYWRATSKSWDDFKKGSSPMPGGYRSKGTGFLTGGPNEDTTSAQTLWPYLHDYIQDSLNKLRGSFEFDQQHIPHKNQRFAALLWNWYRFNHDPDGIGPKGAGIAQFLVLESTGKVENEYRRIGMVELNRPLSLWWAKYGEKPQRKGGEDRDDDFDFAALKIDGEDGPPKDLTEVGAWLDLSLRKPKATTIRLV</sequence>
<dbReference type="InterPro" id="IPR010730">
    <property type="entry name" value="HET"/>
</dbReference>